<dbReference type="AlphaFoldDB" id="A0A2Z6MAK5"/>
<evidence type="ECO:0008006" key="4">
    <source>
        <dbReference type="Google" id="ProtNLM"/>
    </source>
</evidence>
<gene>
    <name evidence="2" type="ORF">TSUD_159600</name>
</gene>
<keyword evidence="1" id="KW-1133">Transmembrane helix</keyword>
<feature type="transmembrane region" description="Helical" evidence="1">
    <location>
        <begin position="20"/>
        <end position="46"/>
    </location>
</feature>
<protein>
    <recommendedName>
        <fullName evidence="4">Cation/H+ exchanger domain-containing protein</fullName>
    </recommendedName>
</protein>
<dbReference type="PANTHER" id="PTHR46157:SF2">
    <property type="entry name" value="K(+) EFFLUX ANTIPORTER 1, CHLOROPLASTIC-RELATED"/>
    <property type="match status" value="1"/>
</dbReference>
<reference evidence="3" key="1">
    <citation type="journal article" date="2017" name="Front. Plant Sci.">
        <title>Climate Clever Clovers: New Paradigm to Reduce the Environmental Footprint of Ruminants by Breeding Low Methanogenic Forages Utilizing Haplotype Variation.</title>
        <authorList>
            <person name="Kaur P."/>
            <person name="Appels R."/>
            <person name="Bayer P.E."/>
            <person name="Keeble-Gagnere G."/>
            <person name="Wang J."/>
            <person name="Hirakawa H."/>
            <person name="Shirasawa K."/>
            <person name="Vercoe P."/>
            <person name="Stefanova K."/>
            <person name="Durmic Z."/>
            <person name="Nichols P."/>
            <person name="Revell C."/>
            <person name="Isobe S.N."/>
            <person name="Edwards D."/>
            <person name="Erskine W."/>
        </authorList>
    </citation>
    <scope>NUCLEOTIDE SEQUENCE [LARGE SCALE GENOMIC DNA]</scope>
    <source>
        <strain evidence="3">cv. Daliak</strain>
    </source>
</reference>
<sequence length="93" mass="9983">MLGGIRLGCRSKRDSLCFQVGFQAIAEALGLAAVKAAVAITAIIAGGRLLLRPIYKQVAENQNAEIFSANTLLVILGTSLLTARVFDWLKSFF</sequence>
<organism evidence="2 3">
    <name type="scientific">Trifolium subterraneum</name>
    <name type="common">Subterranean clover</name>
    <dbReference type="NCBI Taxonomy" id="3900"/>
    <lineage>
        <taxon>Eukaryota</taxon>
        <taxon>Viridiplantae</taxon>
        <taxon>Streptophyta</taxon>
        <taxon>Embryophyta</taxon>
        <taxon>Tracheophyta</taxon>
        <taxon>Spermatophyta</taxon>
        <taxon>Magnoliopsida</taxon>
        <taxon>eudicotyledons</taxon>
        <taxon>Gunneridae</taxon>
        <taxon>Pentapetalae</taxon>
        <taxon>rosids</taxon>
        <taxon>fabids</taxon>
        <taxon>Fabales</taxon>
        <taxon>Fabaceae</taxon>
        <taxon>Papilionoideae</taxon>
        <taxon>50 kb inversion clade</taxon>
        <taxon>NPAAA clade</taxon>
        <taxon>Hologalegina</taxon>
        <taxon>IRL clade</taxon>
        <taxon>Trifolieae</taxon>
        <taxon>Trifolium</taxon>
    </lineage>
</organism>
<keyword evidence="1" id="KW-0812">Transmembrane</keyword>
<accession>A0A2Z6MAK5</accession>
<dbReference type="OrthoDB" id="1745561at2759"/>
<name>A0A2Z6MAK5_TRISU</name>
<dbReference type="GO" id="GO:0009507">
    <property type="term" value="C:chloroplast"/>
    <property type="evidence" value="ECO:0007669"/>
    <property type="project" value="TreeGrafter"/>
</dbReference>
<keyword evidence="1" id="KW-0472">Membrane</keyword>
<proteinExistence type="predicted"/>
<feature type="transmembrane region" description="Helical" evidence="1">
    <location>
        <begin position="66"/>
        <end position="86"/>
    </location>
</feature>
<evidence type="ECO:0000313" key="3">
    <source>
        <dbReference type="Proteomes" id="UP000242715"/>
    </source>
</evidence>
<evidence type="ECO:0000313" key="2">
    <source>
        <dbReference type="EMBL" id="GAU28678.1"/>
    </source>
</evidence>
<dbReference type="GO" id="GO:0016020">
    <property type="term" value="C:membrane"/>
    <property type="evidence" value="ECO:0007669"/>
    <property type="project" value="TreeGrafter"/>
</dbReference>
<dbReference type="Proteomes" id="UP000242715">
    <property type="component" value="Unassembled WGS sequence"/>
</dbReference>
<dbReference type="EMBL" id="DF973377">
    <property type="protein sequence ID" value="GAU28678.1"/>
    <property type="molecule type" value="Genomic_DNA"/>
</dbReference>
<dbReference type="PANTHER" id="PTHR46157">
    <property type="entry name" value="K(+) EFFLUX ANTIPORTER 3, CHLOROPLASTIC"/>
    <property type="match status" value="1"/>
</dbReference>
<keyword evidence="3" id="KW-1185">Reference proteome</keyword>
<dbReference type="GO" id="GO:0015386">
    <property type="term" value="F:potassium:proton antiporter activity"/>
    <property type="evidence" value="ECO:0007669"/>
    <property type="project" value="TreeGrafter"/>
</dbReference>
<evidence type="ECO:0000256" key="1">
    <source>
        <dbReference type="SAM" id="Phobius"/>
    </source>
</evidence>